<protein>
    <submittedName>
        <fullName evidence="1">Uncharacterized protein</fullName>
    </submittedName>
</protein>
<proteinExistence type="predicted"/>
<dbReference type="AlphaFoldDB" id="A0A1V4J3X4"/>
<gene>
    <name evidence="1" type="ORF">AV530_016827</name>
</gene>
<evidence type="ECO:0000313" key="2">
    <source>
        <dbReference type="Proteomes" id="UP000190648"/>
    </source>
</evidence>
<keyword evidence="2" id="KW-1185">Reference proteome</keyword>
<reference evidence="1 2" key="1">
    <citation type="submission" date="2016-02" db="EMBL/GenBank/DDBJ databases">
        <title>Band-tailed pigeon sequencing and assembly.</title>
        <authorList>
            <person name="Soares A.E."/>
            <person name="Novak B.J."/>
            <person name="Rice E.S."/>
            <person name="O'Connell B."/>
            <person name="Chang D."/>
            <person name="Weber S."/>
            <person name="Shapiro B."/>
        </authorList>
    </citation>
    <scope>NUCLEOTIDE SEQUENCE [LARGE SCALE GENOMIC DNA]</scope>
    <source>
        <strain evidence="1">BTP2013</strain>
        <tissue evidence="1">Blood</tissue>
    </source>
</reference>
<comment type="caution">
    <text evidence="1">The sequence shown here is derived from an EMBL/GenBank/DDBJ whole genome shotgun (WGS) entry which is preliminary data.</text>
</comment>
<dbReference type="EMBL" id="LSYS01009367">
    <property type="protein sequence ID" value="OPJ66858.1"/>
    <property type="molecule type" value="Genomic_DNA"/>
</dbReference>
<name>A0A1V4J3X4_PATFA</name>
<organism evidence="1 2">
    <name type="scientific">Patagioenas fasciata monilis</name>
    <dbReference type="NCBI Taxonomy" id="372326"/>
    <lineage>
        <taxon>Eukaryota</taxon>
        <taxon>Metazoa</taxon>
        <taxon>Chordata</taxon>
        <taxon>Craniata</taxon>
        <taxon>Vertebrata</taxon>
        <taxon>Euteleostomi</taxon>
        <taxon>Archelosauria</taxon>
        <taxon>Archosauria</taxon>
        <taxon>Dinosauria</taxon>
        <taxon>Saurischia</taxon>
        <taxon>Theropoda</taxon>
        <taxon>Coelurosauria</taxon>
        <taxon>Aves</taxon>
        <taxon>Neognathae</taxon>
        <taxon>Neoaves</taxon>
        <taxon>Columbimorphae</taxon>
        <taxon>Columbiformes</taxon>
        <taxon>Columbidae</taxon>
        <taxon>Patagioenas</taxon>
    </lineage>
</organism>
<accession>A0A1V4J3X4</accession>
<dbReference type="Proteomes" id="UP000190648">
    <property type="component" value="Unassembled WGS sequence"/>
</dbReference>
<evidence type="ECO:0000313" key="1">
    <source>
        <dbReference type="EMBL" id="OPJ66858.1"/>
    </source>
</evidence>
<sequence>MAYGQRGHTLFNHSSTIVKLSHKGSRAETLLTGFSLSDSHRHACVCVIQHICHTSHSLVAYGGICAITLLISEKLLKMHRCLLDTTNQGQKTIAEDTAR</sequence>